<dbReference type="SUPFAM" id="SSF144284">
    <property type="entry name" value="Sec2 N-terminal region"/>
    <property type="match status" value="1"/>
</dbReference>
<feature type="transmembrane region" description="Helical" evidence="3">
    <location>
        <begin position="734"/>
        <end position="754"/>
    </location>
</feature>
<dbReference type="InterPro" id="IPR009449">
    <property type="entry name" value="Sec2_N"/>
</dbReference>
<keyword evidence="6" id="KW-1185">Reference proteome</keyword>
<name>A0A9P6XG08_RHIOR</name>
<evidence type="ECO:0000256" key="1">
    <source>
        <dbReference type="SAM" id="Coils"/>
    </source>
</evidence>
<keyword evidence="3" id="KW-1133">Transmembrane helix</keyword>
<evidence type="ECO:0000313" key="6">
    <source>
        <dbReference type="Proteomes" id="UP000716291"/>
    </source>
</evidence>
<dbReference type="InterPro" id="IPR031563">
    <property type="entry name" value="MOT1/MOT2"/>
</dbReference>
<dbReference type="Pfam" id="PF16983">
    <property type="entry name" value="MFS_MOT1"/>
    <property type="match status" value="2"/>
</dbReference>
<accession>A0A9P6XG08</accession>
<evidence type="ECO:0000256" key="3">
    <source>
        <dbReference type="SAM" id="Phobius"/>
    </source>
</evidence>
<reference evidence="5" key="1">
    <citation type="journal article" date="2020" name="Microb. Genom.">
        <title>Genetic diversity of clinical and environmental Mucorales isolates obtained from an investigation of mucormycosis cases among solid organ transplant recipients.</title>
        <authorList>
            <person name="Nguyen M.H."/>
            <person name="Kaul D."/>
            <person name="Muto C."/>
            <person name="Cheng S.J."/>
            <person name="Richter R.A."/>
            <person name="Bruno V.M."/>
            <person name="Liu G."/>
            <person name="Beyhan S."/>
            <person name="Sundermann A.J."/>
            <person name="Mounaud S."/>
            <person name="Pasculle A.W."/>
            <person name="Nierman W.C."/>
            <person name="Driscoll E."/>
            <person name="Cumbie R."/>
            <person name="Clancy C.J."/>
            <person name="Dupont C.L."/>
        </authorList>
    </citation>
    <scope>NUCLEOTIDE SEQUENCE</scope>
    <source>
        <strain evidence="5">GL11</strain>
    </source>
</reference>
<dbReference type="PANTHER" id="PTHR31970:SF9">
    <property type="entry name" value="MOLYBDATE TRANSPORTER 2"/>
    <property type="match status" value="1"/>
</dbReference>
<proteinExistence type="predicted"/>
<feature type="compositionally biased region" description="Low complexity" evidence="2">
    <location>
        <begin position="40"/>
        <end position="49"/>
    </location>
</feature>
<dbReference type="AlphaFoldDB" id="A0A9P6XG08"/>
<keyword evidence="1" id="KW-0175">Coiled coil</keyword>
<evidence type="ECO:0000313" key="5">
    <source>
        <dbReference type="EMBL" id="KAG1312998.1"/>
    </source>
</evidence>
<comment type="caution">
    <text evidence="5">The sequence shown here is derived from an EMBL/GenBank/DDBJ whole genome shotgun (WGS) entry which is preliminary data.</text>
</comment>
<gene>
    <name evidence="5" type="ORF">G6F64_002580</name>
</gene>
<feature type="domain" description="GDP/GTP exchange factor Sec2 N-terminal" evidence="4">
    <location>
        <begin position="115"/>
        <end position="246"/>
    </location>
</feature>
<feature type="transmembrane region" description="Helical" evidence="3">
    <location>
        <begin position="774"/>
        <end position="796"/>
    </location>
</feature>
<dbReference type="EMBL" id="JAANQT010000229">
    <property type="protein sequence ID" value="KAG1312998.1"/>
    <property type="molecule type" value="Genomic_DNA"/>
</dbReference>
<feature type="transmembrane region" description="Helical" evidence="3">
    <location>
        <begin position="624"/>
        <end position="642"/>
    </location>
</feature>
<evidence type="ECO:0000259" key="4">
    <source>
        <dbReference type="Pfam" id="PF06428"/>
    </source>
</evidence>
<sequence length="935" mass="104608">MDEQSKEISKLYSSLQAVIDKPLPNNNNEAKFIPLPPSSLPLSPSSSSPMSQLKPATTTSLSTPRDSNLDCPCQKIINKQNLRECVLCHSPIPVIEELLSEQKNHENEIALLGEQLKEEQNKIGEQMESIKKLNKRLEQVTLELDDKTAKFQALQSDMELLNDKYVDEIERVAEIQHSKDMVESELEDLSRRLFEEANGMVANEKREKHKLETAHKHLENQLEETRERLIAEQMQLKELRKRMEEMAENNDNNFTDDTIPKTPDHIKDVTDLLTEKMTTRSEIEIDSLVLEEFKDFVESGTSVPLKKIHSIPFIKNCQDEDVEACLRFGPNSRLSARKINEAIVLNTCFIEEAPQGFAEEQARRLTSENPLKISAAKSMMWERFSNNQSTVFSGCQACGRNDGTALPYRFRISYFDDWACIDRFCRDRLVAVCEFYVLIRNIRQGLYSNRTIQDLYHEAMRLRLQMFYARMGALPWTLQVSRNEPKVLTSESSPLPKSEKIIDDTPRRGTVANQINLTSTLWFTGIWNILSGLLFQVPVCVQPMKAIAAIVLTKDMSIEENMAAGLGVATFIFFLGFTRTIHLVSTFTPTAVIKGLQLGTAVQLIIKAHNLVSKLQWKITSSNWADNNTWILLSFVFVVLCYHTRVPSALILFLIGLLFALILMFATHHTVSPPSVTGGHYPNTIIVPSSEQFKIGFLNAGLGQLPLTALNSVIALCALIDDLFPEKHVTTSSVAVSVGLMNLIGCWFGAMPVCHGSGGLAGQYRFGARSELSVIILGLCKLILGILFGSSLVGLLQLFPNSILAVMMFISGVELGCAAKSINDHETDDIRKRENFTIMLFTAGALIAYSNDGIGFLTGLVSAVLLSIQRLGLRDCLRCFVDNIRSIPQKWKDQNGPSLPQHKNGATASLPEAQEERVPVITKQALGYGLQQVQT</sequence>
<organism evidence="5 6">
    <name type="scientific">Rhizopus oryzae</name>
    <name type="common">Mucormycosis agent</name>
    <name type="synonym">Rhizopus arrhizus var. delemar</name>
    <dbReference type="NCBI Taxonomy" id="64495"/>
    <lineage>
        <taxon>Eukaryota</taxon>
        <taxon>Fungi</taxon>
        <taxon>Fungi incertae sedis</taxon>
        <taxon>Mucoromycota</taxon>
        <taxon>Mucoromycotina</taxon>
        <taxon>Mucoromycetes</taxon>
        <taxon>Mucorales</taxon>
        <taxon>Mucorineae</taxon>
        <taxon>Rhizopodaceae</taxon>
        <taxon>Rhizopus</taxon>
    </lineage>
</organism>
<feature type="transmembrane region" description="Helical" evidence="3">
    <location>
        <begin position="562"/>
        <end position="581"/>
    </location>
</feature>
<dbReference type="OrthoDB" id="5560525at2759"/>
<feature type="compositionally biased region" description="Polar residues" evidence="2">
    <location>
        <begin position="50"/>
        <end position="66"/>
    </location>
</feature>
<keyword evidence="3" id="KW-0812">Transmembrane</keyword>
<feature type="transmembrane region" description="Helical" evidence="3">
    <location>
        <begin position="649"/>
        <end position="667"/>
    </location>
</feature>
<dbReference type="CDD" id="cd21044">
    <property type="entry name" value="Rab11BD_RAB3IP_like"/>
    <property type="match status" value="1"/>
</dbReference>
<dbReference type="Gene3D" id="6.10.140.910">
    <property type="match status" value="1"/>
</dbReference>
<feature type="region of interest" description="Disordered" evidence="2">
    <location>
        <begin position="26"/>
        <end position="66"/>
    </location>
</feature>
<feature type="region of interest" description="Disordered" evidence="2">
    <location>
        <begin position="892"/>
        <end position="913"/>
    </location>
</feature>
<feature type="transmembrane region" description="Helical" evidence="3">
    <location>
        <begin position="856"/>
        <end position="873"/>
    </location>
</feature>
<feature type="coiled-coil region" evidence="1">
    <location>
        <begin position="95"/>
        <end position="256"/>
    </location>
</feature>
<dbReference type="Pfam" id="PF06428">
    <property type="entry name" value="Sec2p"/>
    <property type="match status" value="1"/>
</dbReference>
<evidence type="ECO:0000256" key="2">
    <source>
        <dbReference type="SAM" id="MobiDB-lite"/>
    </source>
</evidence>
<protein>
    <recommendedName>
        <fullName evidence="4">GDP/GTP exchange factor Sec2 N-terminal domain-containing protein</fullName>
    </recommendedName>
</protein>
<dbReference type="GO" id="GO:0015098">
    <property type="term" value="F:molybdate ion transmembrane transporter activity"/>
    <property type="evidence" value="ECO:0007669"/>
    <property type="project" value="InterPro"/>
</dbReference>
<feature type="transmembrane region" description="Helical" evidence="3">
    <location>
        <begin position="521"/>
        <end position="541"/>
    </location>
</feature>
<dbReference type="PANTHER" id="PTHR31970">
    <property type="match status" value="1"/>
</dbReference>
<dbReference type="Proteomes" id="UP000716291">
    <property type="component" value="Unassembled WGS sequence"/>
</dbReference>
<keyword evidence="3" id="KW-0472">Membrane</keyword>
<dbReference type="Pfam" id="PF25555">
    <property type="entry name" value="RAB3A-like_C"/>
    <property type="match status" value="1"/>
</dbReference>